<evidence type="ECO:0000256" key="3">
    <source>
        <dbReference type="ARBA" id="ARBA00007726"/>
    </source>
</evidence>
<dbReference type="InterPro" id="IPR002035">
    <property type="entry name" value="VWF_A"/>
</dbReference>
<reference evidence="15" key="1">
    <citation type="submission" date="2015-04" db="EMBL/GenBank/DDBJ databases">
        <title>The genome sequence of the plant pathogenic Rhizarian Plasmodiophora brassicae reveals insights in its biotrophic life cycle and the origin of chitin synthesis.</title>
        <authorList>
            <person name="Schwelm A."/>
            <person name="Fogelqvist J."/>
            <person name="Knaust A."/>
            <person name="Julke S."/>
            <person name="Lilja T."/>
            <person name="Dhandapani V."/>
            <person name="Bonilla-Rosso G."/>
            <person name="Karlsson M."/>
            <person name="Shevchenko A."/>
            <person name="Choi S.R."/>
            <person name="Kim H.G."/>
            <person name="Park J.Y."/>
            <person name="Lim Y.P."/>
            <person name="Ludwig-Muller J."/>
            <person name="Dixelius C."/>
        </authorList>
    </citation>
    <scope>NUCLEOTIDE SEQUENCE</scope>
    <source>
        <tissue evidence="15">Potato root galls</tissue>
    </source>
</reference>
<dbReference type="GO" id="GO:0000723">
    <property type="term" value="P:telomere maintenance"/>
    <property type="evidence" value="ECO:0007669"/>
    <property type="project" value="InterPro"/>
</dbReference>
<evidence type="ECO:0000256" key="5">
    <source>
        <dbReference type="ARBA" id="ARBA00022741"/>
    </source>
</evidence>
<dbReference type="InterPro" id="IPR006164">
    <property type="entry name" value="DNA_bd_Ku70/Ku80"/>
</dbReference>
<dbReference type="GO" id="GO:0003690">
    <property type="term" value="F:double-stranded DNA binding"/>
    <property type="evidence" value="ECO:0007669"/>
    <property type="project" value="TreeGrafter"/>
</dbReference>
<sequence length="705" mass="76246">AVRSLLFGGGSGSGNMKEACLLVVDVGRTMPEQGLADIRSALQRYLVKCFVQGGMNELGLLLFGSDQTNNALNVDTNGEYESIELLRALAKPDAALIHQVDALANGSSNVEGDVIDAIVVGINELHLRVKHLKFSKRMFIFTSAGGATSSSEQIQDIAEIVKDQSIALNIIGIGFGDKNRTGSQIQNEASLRLLAELTDGAVMSADIGLKLLSRPACKAVRPTAKYRGALEISSLIQIPSNTFGKTMAAGFPSMKKQAQTAPGSTIKMETASFNKMTGQEIIKEQRLKAYRYGNALIPVSDVDESLFSCRDLKCLRILGFIPRSDVPRHLFMSSVDCVVADAKSPDAVAAFSAFVAAMNELDFVALVRYSKRDYSPARPGVLSPGLEGEADVMFLNALPFADDIRDYEFNPLSRFTVSDKQAAAVDALIDALDLSEASVDASGERVPALRPESTFNPVLQRLYATLHARLLSPGADVPPLQPEIRAPLEPNEDIFDKAIDAFSRLRDVLPLVVAPEADKSKAKGRRDWRSEINASLGDTDTPDQSSTVDVSLSDLMEKEVTIITTASPVQDYKSLIMRAGQPADSTKQLFDVVIQLIEQSFQGSGEAKAVDCIEAARQICLELSLPDPFNQGLSLTKARFMGSPFVAQLKSKRLFPINSDEVPTSSISPQEAVSFFDVPVIADEGQTQKVDEDSIWESAGWDELG</sequence>
<evidence type="ECO:0000259" key="14">
    <source>
        <dbReference type="PROSITE" id="PS50234"/>
    </source>
</evidence>
<dbReference type="EMBL" id="HACM01002683">
    <property type="protein sequence ID" value="CRZ03125.1"/>
    <property type="molecule type" value="Transcribed_RNA"/>
</dbReference>
<evidence type="ECO:0000313" key="15">
    <source>
        <dbReference type="EMBL" id="CRZ03125.1"/>
    </source>
</evidence>
<keyword evidence="4" id="KW-0158">Chromosome</keyword>
<evidence type="ECO:0000256" key="12">
    <source>
        <dbReference type="ARBA" id="ARBA00023204"/>
    </source>
</evidence>
<dbReference type="Pfam" id="PF08785">
    <property type="entry name" value="Ku_PK_bind"/>
    <property type="match status" value="1"/>
</dbReference>
<keyword evidence="10" id="KW-0238">DNA-binding</keyword>
<dbReference type="PANTHER" id="PTHR12604">
    <property type="entry name" value="KU AUTOANTIGEN DNA HELICASE"/>
    <property type="match status" value="1"/>
</dbReference>
<dbReference type="GO" id="GO:0006303">
    <property type="term" value="P:double-strand break repair via nonhomologous end joining"/>
    <property type="evidence" value="ECO:0007669"/>
    <property type="project" value="InterPro"/>
</dbReference>
<dbReference type="GO" id="GO:0005694">
    <property type="term" value="C:chromosome"/>
    <property type="evidence" value="ECO:0007669"/>
    <property type="project" value="UniProtKB-SubCell"/>
</dbReference>
<dbReference type="GO" id="GO:0003684">
    <property type="term" value="F:damaged DNA binding"/>
    <property type="evidence" value="ECO:0007669"/>
    <property type="project" value="InterPro"/>
</dbReference>
<keyword evidence="13" id="KW-0539">Nucleus</keyword>
<keyword evidence="5" id="KW-0547">Nucleotide-binding</keyword>
<proteinExistence type="inferred from homology"/>
<dbReference type="PROSITE" id="PS50234">
    <property type="entry name" value="VWFA"/>
    <property type="match status" value="1"/>
</dbReference>
<dbReference type="InterPro" id="IPR024193">
    <property type="entry name" value="Ku80"/>
</dbReference>
<feature type="domain" description="VWFA" evidence="14">
    <location>
        <begin position="19"/>
        <end position="195"/>
    </location>
</feature>
<dbReference type="GO" id="GO:0042162">
    <property type="term" value="F:telomeric DNA binding"/>
    <property type="evidence" value="ECO:0007669"/>
    <property type="project" value="InterPro"/>
</dbReference>
<evidence type="ECO:0000256" key="9">
    <source>
        <dbReference type="ARBA" id="ARBA00022840"/>
    </source>
</evidence>
<dbReference type="Pfam" id="PF02735">
    <property type="entry name" value="Ku"/>
    <property type="match status" value="1"/>
</dbReference>
<evidence type="ECO:0000256" key="1">
    <source>
        <dbReference type="ARBA" id="ARBA00004123"/>
    </source>
</evidence>
<dbReference type="Gene3D" id="3.40.50.410">
    <property type="entry name" value="von Willebrand factor, type A domain"/>
    <property type="match status" value="1"/>
</dbReference>
<evidence type="ECO:0000256" key="4">
    <source>
        <dbReference type="ARBA" id="ARBA00022454"/>
    </source>
</evidence>
<evidence type="ECO:0000256" key="6">
    <source>
        <dbReference type="ARBA" id="ARBA00022763"/>
    </source>
</evidence>
<evidence type="ECO:0000256" key="8">
    <source>
        <dbReference type="ARBA" id="ARBA00022806"/>
    </source>
</evidence>
<name>A0A0H5QLU3_9EUKA</name>
<dbReference type="CDD" id="cd00873">
    <property type="entry name" value="KU80"/>
    <property type="match status" value="1"/>
</dbReference>
<organism evidence="15">
    <name type="scientific">Spongospora subterranea</name>
    <dbReference type="NCBI Taxonomy" id="70186"/>
    <lineage>
        <taxon>Eukaryota</taxon>
        <taxon>Sar</taxon>
        <taxon>Rhizaria</taxon>
        <taxon>Endomyxa</taxon>
        <taxon>Phytomyxea</taxon>
        <taxon>Plasmodiophorida</taxon>
        <taxon>Plasmodiophoridae</taxon>
        <taxon>Spongospora</taxon>
    </lineage>
</organism>
<dbReference type="InterPro" id="IPR036494">
    <property type="entry name" value="Ku_C_sf"/>
</dbReference>
<dbReference type="SUPFAM" id="SSF53300">
    <property type="entry name" value="vWA-like"/>
    <property type="match status" value="1"/>
</dbReference>
<evidence type="ECO:0000256" key="10">
    <source>
        <dbReference type="ARBA" id="ARBA00023125"/>
    </source>
</evidence>
<feature type="non-terminal residue" evidence="15">
    <location>
        <position position="1"/>
    </location>
</feature>
<dbReference type="AlphaFoldDB" id="A0A0H5QLU3"/>
<dbReference type="SUPFAM" id="SSF101420">
    <property type="entry name" value="C-terminal domain of Ku80"/>
    <property type="match status" value="1"/>
</dbReference>
<dbReference type="SMART" id="SM00559">
    <property type="entry name" value="Ku78"/>
    <property type="match status" value="1"/>
</dbReference>
<dbReference type="InterPro" id="IPR014893">
    <property type="entry name" value="Ku_PK_bind"/>
</dbReference>
<dbReference type="PANTHER" id="PTHR12604:SF4">
    <property type="entry name" value="X-RAY REPAIR CROSS-COMPLEMENTING PROTEIN 5"/>
    <property type="match status" value="1"/>
</dbReference>
<keyword evidence="7" id="KW-0378">Hydrolase</keyword>
<keyword evidence="11" id="KW-0233">DNA recombination</keyword>
<keyword evidence="8" id="KW-0347">Helicase</keyword>
<keyword evidence="6" id="KW-0227">DNA damage</keyword>
<keyword evidence="9" id="KW-0067">ATP-binding</keyword>
<dbReference type="GO" id="GO:0016787">
    <property type="term" value="F:hydrolase activity"/>
    <property type="evidence" value="ECO:0007669"/>
    <property type="project" value="UniProtKB-KW"/>
</dbReference>
<dbReference type="GO" id="GO:0004386">
    <property type="term" value="F:helicase activity"/>
    <property type="evidence" value="ECO:0007669"/>
    <property type="project" value="UniProtKB-KW"/>
</dbReference>
<dbReference type="GO" id="GO:0005524">
    <property type="term" value="F:ATP binding"/>
    <property type="evidence" value="ECO:0007669"/>
    <property type="project" value="UniProtKB-KW"/>
</dbReference>
<dbReference type="InterPro" id="IPR036465">
    <property type="entry name" value="vWFA_dom_sf"/>
</dbReference>
<evidence type="ECO:0000256" key="7">
    <source>
        <dbReference type="ARBA" id="ARBA00022801"/>
    </source>
</evidence>
<evidence type="ECO:0000256" key="13">
    <source>
        <dbReference type="ARBA" id="ARBA00023242"/>
    </source>
</evidence>
<accession>A0A0H5QLU3</accession>
<dbReference type="Gene3D" id="1.10.1600.10">
    <property type="match status" value="1"/>
</dbReference>
<dbReference type="Gene3D" id="1.25.40.240">
    <property type="entry name" value="Ku, C-terminal domain"/>
    <property type="match status" value="1"/>
</dbReference>
<dbReference type="GO" id="GO:0043564">
    <property type="term" value="C:Ku70:Ku80 complex"/>
    <property type="evidence" value="ECO:0007669"/>
    <property type="project" value="InterPro"/>
</dbReference>
<dbReference type="FunFam" id="1.10.1600.10:FF:000002">
    <property type="entry name" value="X-ray repair cross-complementing protein 5"/>
    <property type="match status" value="1"/>
</dbReference>
<comment type="subcellular location">
    <subcellularLocation>
        <location evidence="2">Chromosome</location>
    </subcellularLocation>
    <subcellularLocation>
        <location evidence="1">Nucleus</location>
    </subcellularLocation>
</comment>
<evidence type="ECO:0000256" key="2">
    <source>
        <dbReference type="ARBA" id="ARBA00004286"/>
    </source>
</evidence>
<evidence type="ECO:0000256" key="11">
    <source>
        <dbReference type="ARBA" id="ARBA00023172"/>
    </source>
</evidence>
<comment type="similarity">
    <text evidence="3">Belongs to the ku80 family.</text>
</comment>
<protein>
    <recommendedName>
        <fullName evidence="14">VWFA domain-containing protein</fullName>
    </recommendedName>
</protein>
<dbReference type="GO" id="GO:0006310">
    <property type="term" value="P:DNA recombination"/>
    <property type="evidence" value="ECO:0007669"/>
    <property type="project" value="UniProtKB-KW"/>
</dbReference>
<keyword evidence="12" id="KW-0234">DNA repair</keyword>
<dbReference type="Gene3D" id="2.40.290.10">
    <property type="match status" value="1"/>
</dbReference>
<dbReference type="SUPFAM" id="SSF100939">
    <property type="entry name" value="SPOC domain-like"/>
    <property type="match status" value="1"/>
</dbReference>
<dbReference type="InterPro" id="IPR016194">
    <property type="entry name" value="SPOC-like_C_dom_sf"/>
</dbReference>